<keyword evidence="11 12" id="KW-0472">Membrane</keyword>
<evidence type="ECO:0000256" key="12">
    <source>
        <dbReference type="SAM" id="Phobius"/>
    </source>
</evidence>
<feature type="transmembrane region" description="Helical" evidence="12">
    <location>
        <begin position="16"/>
        <end position="35"/>
    </location>
</feature>
<protein>
    <submittedName>
        <fullName evidence="13">Cytochrome d ubiquinol oxidase subunit II</fullName>
    </submittedName>
</protein>
<evidence type="ECO:0000256" key="7">
    <source>
        <dbReference type="ARBA" id="ARBA00022723"/>
    </source>
</evidence>
<proteinExistence type="inferred from homology"/>
<dbReference type="InterPro" id="IPR003317">
    <property type="entry name" value="Cyt-d_oxidase_su2"/>
</dbReference>
<keyword evidence="3" id="KW-0813">Transport</keyword>
<accession>A0ABT5YL53</accession>
<feature type="transmembrane region" description="Helical" evidence="12">
    <location>
        <begin position="342"/>
        <end position="366"/>
    </location>
</feature>
<evidence type="ECO:0000256" key="11">
    <source>
        <dbReference type="ARBA" id="ARBA00023136"/>
    </source>
</evidence>
<evidence type="ECO:0000256" key="1">
    <source>
        <dbReference type="ARBA" id="ARBA00004651"/>
    </source>
</evidence>
<keyword evidence="4" id="KW-1003">Cell membrane</keyword>
<keyword evidence="7" id="KW-0479">Metal-binding</keyword>
<feature type="transmembrane region" description="Helical" evidence="12">
    <location>
        <begin position="168"/>
        <end position="189"/>
    </location>
</feature>
<evidence type="ECO:0000313" key="13">
    <source>
        <dbReference type="EMBL" id="MDF2095675.1"/>
    </source>
</evidence>
<dbReference type="NCBIfam" id="TIGR00203">
    <property type="entry name" value="cydB"/>
    <property type="match status" value="1"/>
</dbReference>
<dbReference type="PANTHER" id="PTHR43141">
    <property type="entry name" value="CYTOCHROME BD2 SUBUNIT II"/>
    <property type="match status" value="1"/>
</dbReference>
<evidence type="ECO:0000256" key="6">
    <source>
        <dbReference type="ARBA" id="ARBA00022692"/>
    </source>
</evidence>
<evidence type="ECO:0000256" key="9">
    <source>
        <dbReference type="ARBA" id="ARBA00022989"/>
    </source>
</evidence>
<keyword evidence="5" id="KW-0349">Heme</keyword>
<comment type="subcellular location">
    <subcellularLocation>
        <location evidence="1">Cell membrane</location>
        <topology evidence="1">Multi-pass membrane protein</topology>
    </subcellularLocation>
</comment>
<gene>
    <name evidence="13" type="primary">cydB</name>
    <name evidence="13" type="ORF">P2G67_06765</name>
</gene>
<feature type="transmembrane region" description="Helical" evidence="12">
    <location>
        <begin position="210"/>
        <end position="233"/>
    </location>
</feature>
<feature type="transmembrane region" description="Helical" evidence="12">
    <location>
        <begin position="85"/>
        <end position="107"/>
    </location>
</feature>
<sequence length="385" mass="41880">MSAMELIPLDYPTLRLIWWLLLGVLLIGFAVMDGFDLGTGTLLPFVARTDDERRIVVNTVGPVWEGNQVWLILGGGAIFAAWPPLYAVSFSGFYLAMFLLLAALILRPVGFKFRSKVGDSRWRTFWDWGLFVGGAVPALITGVAVGNVLLGVPFYFSDDLRPFYDGGLLGLLNPFALLCGLVSLSMLILHGATWLSFKTEAPVAERARRYGSFAALATLALFALAGLAVAYWVEGYVLVSQVVQDGPSNPLRKEVATVVGGWLSNYDAYPWMLTGPILGFGGVALAGLLLLVRRPLLAFFASALGIFGIISTAGLSLFPFLLPSSQDPRSSLTVWDASSSPMTLWVMLIATLFFMPIILAYTAWVYRIIAGKVTTRDLDSNVNAY</sequence>
<comment type="similarity">
    <text evidence="2">Belongs to the cytochrome ubiquinol oxidase subunit 2 family.</text>
</comment>
<feature type="transmembrane region" description="Helical" evidence="12">
    <location>
        <begin position="299"/>
        <end position="322"/>
    </location>
</feature>
<keyword evidence="8" id="KW-0249">Electron transport</keyword>
<dbReference type="Pfam" id="PF02322">
    <property type="entry name" value="Cyt_bd_oxida_II"/>
    <property type="match status" value="1"/>
</dbReference>
<evidence type="ECO:0000256" key="2">
    <source>
        <dbReference type="ARBA" id="ARBA00007543"/>
    </source>
</evidence>
<dbReference type="EMBL" id="JARHUD010000003">
    <property type="protein sequence ID" value="MDF2095675.1"/>
    <property type="molecule type" value="Genomic_DNA"/>
</dbReference>
<keyword evidence="6 12" id="KW-0812">Transmembrane</keyword>
<evidence type="ECO:0000313" key="14">
    <source>
        <dbReference type="Proteomes" id="UP001215503"/>
    </source>
</evidence>
<keyword evidence="10" id="KW-0408">Iron</keyword>
<feature type="transmembrane region" description="Helical" evidence="12">
    <location>
        <begin position="128"/>
        <end position="156"/>
    </location>
</feature>
<evidence type="ECO:0000256" key="4">
    <source>
        <dbReference type="ARBA" id="ARBA00022475"/>
    </source>
</evidence>
<evidence type="ECO:0000256" key="3">
    <source>
        <dbReference type="ARBA" id="ARBA00022448"/>
    </source>
</evidence>
<reference evidence="13 14" key="1">
    <citation type="submission" date="2023-03" db="EMBL/GenBank/DDBJ databases">
        <title>Fodinicurvata sp. CAU 1616 isolated from sea sendiment.</title>
        <authorList>
            <person name="Kim W."/>
        </authorList>
    </citation>
    <scope>NUCLEOTIDE SEQUENCE [LARGE SCALE GENOMIC DNA]</scope>
    <source>
        <strain evidence="13 14">CAU 1616</strain>
    </source>
</reference>
<dbReference type="PANTHER" id="PTHR43141:SF5">
    <property type="entry name" value="CYTOCHROME BD-I UBIQUINOL OXIDASE SUBUNIT 2"/>
    <property type="match status" value="1"/>
</dbReference>
<dbReference type="PIRSF" id="PIRSF000267">
    <property type="entry name" value="Cyt_oxidse_sub2"/>
    <property type="match status" value="1"/>
</dbReference>
<evidence type="ECO:0000256" key="8">
    <source>
        <dbReference type="ARBA" id="ARBA00022982"/>
    </source>
</evidence>
<evidence type="ECO:0000256" key="10">
    <source>
        <dbReference type="ARBA" id="ARBA00023004"/>
    </source>
</evidence>
<keyword evidence="14" id="KW-1185">Reference proteome</keyword>
<evidence type="ECO:0000256" key="5">
    <source>
        <dbReference type="ARBA" id="ARBA00022617"/>
    </source>
</evidence>
<keyword evidence="9 12" id="KW-1133">Transmembrane helix</keyword>
<organism evidence="13 14">
    <name type="scientific">Aquibaculum arenosum</name>
    <dbReference type="NCBI Taxonomy" id="3032591"/>
    <lineage>
        <taxon>Bacteria</taxon>
        <taxon>Pseudomonadati</taxon>
        <taxon>Pseudomonadota</taxon>
        <taxon>Alphaproteobacteria</taxon>
        <taxon>Rhodospirillales</taxon>
        <taxon>Rhodovibrionaceae</taxon>
        <taxon>Aquibaculum</taxon>
    </lineage>
</organism>
<comment type="caution">
    <text evidence="13">The sequence shown here is derived from an EMBL/GenBank/DDBJ whole genome shotgun (WGS) entry which is preliminary data.</text>
</comment>
<feature type="transmembrane region" description="Helical" evidence="12">
    <location>
        <begin position="268"/>
        <end position="292"/>
    </location>
</feature>
<dbReference type="Proteomes" id="UP001215503">
    <property type="component" value="Unassembled WGS sequence"/>
</dbReference>
<name>A0ABT5YL53_9PROT</name>